<proteinExistence type="predicted"/>
<feature type="signal peptide" evidence="2">
    <location>
        <begin position="1"/>
        <end position="27"/>
    </location>
</feature>
<name>A0ABU8VTA4_9BURK</name>
<keyword evidence="4" id="KW-1185">Reference proteome</keyword>
<evidence type="ECO:0000256" key="1">
    <source>
        <dbReference type="SAM" id="MobiDB-lite"/>
    </source>
</evidence>
<accession>A0ABU8VTA4</accession>
<organism evidence="3 4">
    <name type="scientific">Variovorax humicola</name>
    <dbReference type="NCBI Taxonomy" id="1769758"/>
    <lineage>
        <taxon>Bacteria</taxon>
        <taxon>Pseudomonadati</taxon>
        <taxon>Pseudomonadota</taxon>
        <taxon>Betaproteobacteria</taxon>
        <taxon>Burkholderiales</taxon>
        <taxon>Comamonadaceae</taxon>
        <taxon>Variovorax</taxon>
    </lineage>
</organism>
<feature type="region of interest" description="Disordered" evidence="1">
    <location>
        <begin position="100"/>
        <end position="119"/>
    </location>
</feature>
<sequence length="126" mass="13445">MRRLNLPPVRDALAVLAWVLPLAGVQAQTTPPPPAPTQAAPDVRPVPEGASGRQNQKIENIHVEDGNATVDEVRYGGQTQSITVKPKGRAPEYEVLPGTGAHVQQNQPGQSDAGGNGPRVWNVFKF</sequence>
<protein>
    <recommendedName>
        <fullName evidence="5">DUF2782 domain-containing protein</fullName>
    </recommendedName>
</protein>
<feature type="region of interest" description="Disordered" evidence="1">
    <location>
        <begin position="26"/>
        <end position="59"/>
    </location>
</feature>
<dbReference type="RefSeq" id="WP_340361973.1">
    <property type="nucleotide sequence ID" value="NZ_JBBKZV010000001.1"/>
</dbReference>
<evidence type="ECO:0000313" key="4">
    <source>
        <dbReference type="Proteomes" id="UP001363010"/>
    </source>
</evidence>
<comment type="caution">
    <text evidence="3">The sequence shown here is derived from an EMBL/GenBank/DDBJ whole genome shotgun (WGS) entry which is preliminary data.</text>
</comment>
<reference evidence="3 4" key="1">
    <citation type="submission" date="2024-03" db="EMBL/GenBank/DDBJ databases">
        <title>Novel species of the genus Variovorax.</title>
        <authorList>
            <person name="Liu Q."/>
            <person name="Xin Y.-H."/>
        </authorList>
    </citation>
    <scope>NUCLEOTIDE SEQUENCE [LARGE SCALE GENOMIC DNA]</scope>
    <source>
        <strain evidence="3 4">KACC 18501</strain>
    </source>
</reference>
<dbReference type="EMBL" id="JBBKZV010000001">
    <property type="protein sequence ID" value="MEJ8820947.1"/>
    <property type="molecule type" value="Genomic_DNA"/>
</dbReference>
<keyword evidence="2" id="KW-0732">Signal</keyword>
<gene>
    <name evidence="3" type="ORF">WKW80_02715</name>
</gene>
<evidence type="ECO:0000256" key="2">
    <source>
        <dbReference type="SAM" id="SignalP"/>
    </source>
</evidence>
<feature type="chain" id="PRO_5046276733" description="DUF2782 domain-containing protein" evidence="2">
    <location>
        <begin position="28"/>
        <end position="126"/>
    </location>
</feature>
<evidence type="ECO:0000313" key="3">
    <source>
        <dbReference type="EMBL" id="MEJ8820947.1"/>
    </source>
</evidence>
<dbReference type="Proteomes" id="UP001363010">
    <property type="component" value="Unassembled WGS sequence"/>
</dbReference>
<evidence type="ECO:0008006" key="5">
    <source>
        <dbReference type="Google" id="ProtNLM"/>
    </source>
</evidence>